<gene>
    <name evidence="1" type="ORF">A8M32_25455</name>
</gene>
<organism evidence="1 2">
    <name type="scientific">Sinorhizobium alkalisoli</name>
    <dbReference type="NCBI Taxonomy" id="1752398"/>
    <lineage>
        <taxon>Bacteria</taxon>
        <taxon>Pseudomonadati</taxon>
        <taxon>Pseudomonadota</taxon>
        <taxon>Alphaproteobacteria</taxon>
        <taxon>Hyphomicrobiales</taxon>
        <taxon>Rhizobiaceae</taxon>
        <taxon>Sinorhizobium/Ensifer group</taxon>
        <taxon>Sinorhizobium</taxon>
    </lineage>
</organism>
<accession>A0A1E3V464</accession>
<keyword evidence="2" id="KW-1185">Reference proteome</keyword>
<protein>
    <submittedName>
        <fullName evidence="1">Uncharacterized protein</fullName>
    </submittedName>
</protein>
<sequence length="335" mass="38479">MMFRAYKETSVTYALLFTANSPHVVQAGLMLSSLRDKDRGNFSGDIWVLSTGLSESVKRYLDDINVKYFEDGLAWAYQAIDWRAIAEMNPSVNAEVGFSLFRDKRMSKLVFLEWFERHGRDYSVVAVADNDLYFQREINYIFAVGNNGKINYGEEDNLILPGTSIWYKDFHYKRLTGDWSYDGGSRESNIGFVVAKPESMKEMFEFVKNGLQDLPIELIRDFKWHDQDLVRLFRSQRPDQFQKFDSSVILHLCGGGMSRVRATSSDIFLDGVTGELPAVIHFGGGAWAEFPNIARSFRVPPAHFLFKYESEAVQAKVIDEFQRRVSIERKKQDGA</sequence>
<reference evidence="2" key="1">
    <citation type="submission" date="2016-05" db="EMBL/GenBank/DDBJ databases">
        <authorList>
            <person name="Li Y."/>
        </authorList>
    </citation>
    <scope>NUCLEOTIDE SEQUENCE [LARGE SCALE GENOMIC DNA]</scope>
    <source>
        <strain evidence="2">YIC4027</strain>
    </source>
</reference>
<dbReference type="STRING" id="1752398.A8M32_25455"/>
<dbReference type="Proteomes" id="UP000094342">
    <property type="component" value="Unassembled WGS sequence"/>
</dbReference>
<comment type="caution">
    <text evidence="1">The sequence shown here is derived from an EMBL/GenBank/DDBJ whole genome shotgun (WGS) entry which is preliminary data.</text>
</comment>
<proteinExistence type="predicted"/>
<dbReference type="InterPro" id="IPR029044">
    <property type="entry name" value="Nucleotide-diphossugar_trans"/>
</dbReference>
<evidence type="ECO:0000313" key="1">
    <source>
        <dbReference type="EMBL" id="ODR88359.1"/>
    </source>
</evidence>
<name>A0A1E3V464_9HYPH</name>
<dbReference type="EMBL" id="LYBW01000065">
    <property type="protein sequence ID" value="ODR88359.1"/>
    <property type="molecule type" value="Genomic_DNA"/>
</dbReference>
<dbReference type="AlphaFoldDB" id="A0A1E3V464"/>
<evidence type="ECO:0000313" key="2">
    <source>
        <dbReference type="Proteomes" id="UP000094342"/>
    </source>
</evidence>
<dbReference type="SUPFAM" id="SSF53448">
    <property type="entry name" value="Nucleotide-diphospho-sugar transferases"/>
    <property type="match status" value="1"/>
</dbReference>